<feature type="active site" description="Proton donor/acceptor" evidence="2">
    <location>
        <position position="201"/>
    </location>
</feature>
<gene>
    <name evidence="5" type="ORF">D3P09_19145</name>
</gene>
<name>A0A3A6PWF2_9BACL</name>
<dbReference type="GO" id="GO:0005509">
    <property type="term" value="F:calcium ion binding"/>
    <property type="evidence" value="ECO:0007669"/>
    <property type="project" value="TreeGrafter"/>
</dbReference>
<dbReference type="AlphaFoldDB" id="A0A3A6PWF2"/>
<dbReference type="GO" id="GO:0004341">
    <property type="term" value="F:gluconolactonase activity"/>
    <property type="evidence" value="ECO:0007669"/>
    <property type="project" value="TreeGrafter"/>
</dbReference>
<evidence type="ECO:0000256" key="2">
    <source>
        <dbReference type="PIRSR" id="PIRSR605511-1"/>
    </source>
</evidence>
<feature type="binding site" evidence="3">
    <location>
        <position position="151"/>
    </location>
    <ligand>
        <name>a divalent metal cation</name>
        <dbReference type="ChEBI" id="CHEBI:60240"/>
    </ligand>
</feature>
<evidence type="ECO:0000259" key="4">
    <source>
        <dbReference type="Pfam" id="PF08450"/>
    </source>
</evidence>
<proteinExistence type="inferred from homology"/>
<dbReference type="InterPro" id="IPR005511">
    <property type="entry name" value="SMP-30"/>
</dbReference>
<reference evidence="5 6" key="1">
    <citation type="submission" date="2018-09" db="EMBL/GenBank/DDBJ databases">
        <title>Paenibacillus aracenensis nov. sp. isolated from a cave in southern Spain.</title>
        <authorList>
            <person name="Jurado V."/>
            <person name="Gutierrez-Patricio S."/>
            <person name="Gonzalez-Pimentel J.L."/>
            <person name="Miller A.Z."/>
            <person name="Laiz L."/>
            <person name="Saiz-Jimenez C."/>
        </authorList>
    </citation>
    <scope>NUCLEOTIDE SEQUENCE [LARGE SCALE GENOMIC DNA]</scope>
    <source>
        <strain evidence="5 6">JCM 19203</strain>
    </source>
</reference>
<dbReference type="Proteomes" id="UP000267798">
    <property type="component" value="Unassembled WGS sequence"/>
</dbReference>
<feature type="domain" description="SMP-30/Gluconolactonase/LRE-like region" evidence="4">
    <location>
        <begin position="18"/>
        <end position="261"/>
    </location>
</feature>
<feature type="binding site" evidence="3">
    <location>
        <position position="201"/>
    </location>
    <ligand>
        <name>a divalent metal cation</name>
        <dbReference type="ChEBI" id="CHEBI:60240"/>
    </ligand>
</feature>
<keyword evidence="3" id="KW-0479">Metal-binding</keyword>
<accession>A0A3A6PWF2</accession>
<dbReference type="GO" id="GO:0019853">
    <property type="term" value="P:L-ascorbic acid biosynthetic process"/>
    <property type="evidence" value="ECO:0007669"/>
    <property type="project" value="TreeGrafter"/>
</dbReference>
<evidence type="ECO:0000313" key="5">
    <source>
        <dbReference type="EMBL" id="RJX38184.1"/>
    </source>
</evidence>
<dbReference type="OrthoDB" id="2633250at2"/>
<evidence type="ECO:0000256" key="3">
    <source>
        <dbReference type="PIRSR" id="PIRSR605511-2"/>
    </source>
</evidence>
<feature type="binding site" evidence="3">
    <location>
        <position position="105"/>
    </location>
    <ligand>
        <name>substrate</name>
    </ligand>
</feature>
<dbReference type="InterPro" id="IPR011042">
    <property type="entry name" value="6-blade_b-propeller_TolB-like"/>
</dbReference>
<evidence type="ECO:0000256" key="1">
    <source>
        <dbReference type="ARBA" id="ARBA00008853"/>
    </source>
</evidence>
<comment type="cofactor">
    <cofactor evidence="3">
        <name>Zn(2+)</name>
        <dbReference type="ChEBI" id="CHEBI:29105"/>
    </cofactor>
    <text evidence="3">Binds 1 divalent metal cation per subunit.</text>
</comment>
<dbReference type="PANTHER" id="PTHR10907">
    <property type="entry name" value="REGUCALCIN"/>
    <property type="match status" value="1"/>
</dbReference>
<dbReference type="SUPFAM" id="SSF63829">
    <property type="entry name" value="Calcium-dependent phosphotriesterase"/>
    <property type="match status" value="1"/>
</dbReference>
<evidence type="ECO:0000313" key="6">
    <source>
        <dbReference type="Proteomes" id="UP000267798"/>
    </source>
</evidence>
<dbReference type="InterPro" id="IPR013658">
    <property type="entry name" value="SGL"/>
</dbReference>
<dbReference type="Pfam" id="PF08450">
    <property type="entry name" value="SGL"/>
    <property type="match status" value="1"/>
</dbReference>
<keyword evidence="6" id="KW-1185">Reference proteome</keyword>
<protein>
    <submittedName>
        <fullName evidence="5">SMP-30/gluconolactonase/LRE family protein</fullName>
    </submittedName>
</protein>
<keyword evidence="3" id="KW-0862">Zinc</keyword>
<comment type="similarity">
    <text evidence="1">Belongs to the SMP-30/CGR1 family.</text>
</comment>
<comment type="caution">
    <text evidence="5">The sequence shown here is derived from an EMBL/GenBank/DDBJ whole genome shotgun (WGS) entry which is preliminary data.</text>
</comment>
<organism evidence="5 6">
    <name type="scientific">Paenibacillus pinisoli</name>
    <dbReference type="NCBI Taxonomy" id="1276110"/>
    <lineage>
        <taxon>Bacteria</taxon>
        <taxon>Bacillati</taxon>
        <taxon>Bacillota</taxon>
        <taxon>Bacilli</taxon>
        <taxon>Bacillales</taxon>
        <taxon>Paenibacillaceae</taxon>
        <taxon>Paenibacillus</taxon>
    </lineage>
</organism>
<dbReference type="PRINTS" id="PR01790">
    <property type="entry name" value="SMP30FAMILY"/>
</dbReference>
<dbReference type="Gene3D" id="2.120.10.30">
    <property type="entry name" value="TolB, C-terminal domain"/>
    <property type="match status" value="1"/>
</dbReference>
<feature type="binding site" evidence="3">
    <location>
        <position position="20"/>
    </location>
    <ligand>
        <name>a divalent metal cation</name>
        <dbReference type="ChEBI" id="CHEBI:60240"/>
    </ligand>
</feature>
<dbReference type="PANTHER" id="PTHR10907:SF47">
    <property type="entry name" value="REGUCALCIN"/>
    <property type="match status" value="1"/>
</dbReference>
<sequence>MVRMATSLKLVLDAKALLGEGPHWDSESNQLYFVDIDGKTVHVYHTHSHAHELHRFEKRVSSVIPVKDGALMVTLDDGIYKYCPDTSELEAIAHIEADMPDNRFNDAKCDPAGRLWAGTMSTGYAKDQGSLYRLEDGGEPVRVVAEVGCSNGLAWDESKGCMYYIDTLKLAVDRFRYDSGTGDISARETIIEWPSREGYPDGMTIDSEGMLWIAHWGGGKVSRFDPGTGKRLAEIEVPALYVTSCAFGGECLDELYITTARVVLSEDEHAVYPHAGGVFMAKPGVRGMPSRRFGR</sequence>
<feature type="binding site" evidence="3">
    <location>
        <position position="103"/>
    </location>
    <ligand>
        <name>substrate</name>
    </ligand>
</feature>
<dbReference type="EMBL" id="QXQB01000004">
    <property type="protein sequence ID" value="RJX38184.1"/>
    <property type="molecule type" value="Genomic_DNA"/>
</dbReference>